<dbReference type="Proteomes" id="UP000283003">
    <property type="component" value="Unassembled WGS sequence"/>
</dbReference>
<comment type="caution">
    <text evidence="8">The sequence shown here is derived from an EMBL/GenBank/DDBJ whole genome shotgun (WGS) entry which is preliminary data.</text>
</comment>
<organism evidence="8 9">
    <name type="scientific">Croceicoccus ponticola</name>
    <dbReference type="NCBI Taxonomy" id="2217664"/>
    <lineage>
        <taxon>Bacteria</taxon>
        <taxon>Pseudomonadati</taxon>
        <taxon>Pseudomonadota</taxon>
        <taxon>Alphaproteobacteria</taxon>
        <taxon>Sphingomonadales</taxon>
        <taxon>Erythrobacteraceae</taxon>
        <taxon>Croceicoccus</taxon>
    </lineage>
</organism>
<feature type="transmembrane region" description="Helical" evidence="7">
    <location>
        <begin position="371"/>
        <end position="400"/>
    </location>
</feature>
<dbReference type="Pfam" id="PF01594">
    <property type="entry name" value="AI-2E_transport"/>
    <property type="match status" value="1"/>
</dbReference>
<feature type="transmembrane region" description="Helical" evidence="7">
    <location>
        <begin position="84"/>
        <end position="102"/>
    </location>
</feature>
<evidence type="ECO:0000256" key="2">
    <source>
        <dbReference type="ARBA" id="ARBA00009773"/>
    </source>
</evidence>
<keyword evidence="4 7" id="KW-1133">Transmembrane helix</keyword>
<evidence type="ECO:0000256" key="5">
    <source>
        <dbReference type="ARBA" id="ARBA00023136"/>
    </source>
</evidence>
<gene>
    <name evidence="8" type="ORF">EKN06_05435</name>
</gene>
<accession>A0A437H215</accession>
<dbReference type="EMBL" id="RXOL01000001">
    <property type="protein sequence ID" value="RVQ69606.1"/>
    <property type="molecule type" value="Genomic_DNA"/>
</dbReference>
<feature type="transmembrane region" description="Helical" evidence="7">
    <location>
        <begin position="273"/>
        <end position="294"/>
    </location>
</feature>
<keyword evidence="9" id="KW-1185">Reference proteome</keyword>
<feature type="transmembrane region" description="Helical" evidence="7">
    <location>
        <begin position="206"/>
        <end position="236"/>
    </location>
</feature>
<dbReference type="OrthoDB" id="5761230at2"/>
<feature type="region of interest" description="Disordered" evidence="6">
    <location>
        <begin position="49"/>
        <end position="75"/>
    </location>
</feature>
<proteinExistence type="inferred from homology"/>
<feature type="transmembrane region" description="Helical" evidence="7">
    <location>
        <begin position="314"/>
        <end position="331"/>
    </location>
</feature>
<evidence type="ECO:0000256" key="3">
    <source>
        <dbReference type="ARBA" id="ARBA00022692"/>
    </source>
</evidence>
<evidence type="ECO:0000313" key="9">
    <source>
        <dbReference type="Proteomes" id="UP000283003"/>
    </source>
</evidence>
<feature type="transmembrane region" description="Helical" evidence="7">
    <location>
        <begin position="137"/>
        <end position="160"/>
    </location>
</feature>
<reference evidence="8 9" key="1">
    <citation type="submission" date="2018-12" db="EMBL/GenBank/DDBJ databases">
        <title>Croceicoccus ponticola sp. nov., a lipolytic bacterium isolated from seawater.</title>
        <authorList>
            <person name="Yoon J.-H."/>
        </authorList>
    </citation>
    <scope>NUCLEOTIDE SEQUENCE [LARGE SCALE GENOMIC DNA]</scope>
    <source>
        <strain evidence="8 9">GM-16</strain>
    </source>
</reference>
<dbReference type="PANTHER" id="PTHR21716">
    <property type="entry name" value="TRANSMEMBRANE PROTEIN"/>
    <property type="match status" value="1"/>
</dbReference>
<dbReference type="PANTHER" id="PTHR21716:SF62">
    <property type="entry name" value="TRANSPORT PROTEIN YDBI-RELATED"/>
    <property type="match status" value="1"/>
</dbReference>
<dbReference type="GO" id="GO:0055085">
    <property type="term" value="P:transmembrane transport"/>
    <property type="evidence" value="ECO:0007669"/>
    <property type="project" value="TreeGrafter"/>
</dbReference>
<sequence length="435" mass="45627">MAPDTRNAKRSGRPARYGESLIAAAMRSAHRRSSAARGDQACARNKAIARQDRAMARGQPPTVGTRPDNSVPGFGPAPAGRREFAVRLVMVVMAIIATYVLYELIDLVLLAFAAILVAITLQAAADPLVRTAGMRRGPALAISGTLMVMLIALIVAAFGAEIGSQMDFALERLPTAASELVRRLEELGISHQMLAELRDLAAGEKAALLAASVAADAVGIIAAGVLVIVTGVYLAAQPRVYFDGMLAFVSSARRRAAIEALCLDVSGELRHWLVAQIILMVLVGSLTGIGAWMLGLPAPMALGLIAGLFEFLPYIGPLLTTIPAIALGLAIDIETAMLMLGWIFIVQQLEGLFLTPMILNKAVRLPPAVSLLALVGAGLLLGTAGVLLAAPAAVVGYVIYRRMLGRRDAFASALPADPANLPPDIQHDVPPAAIL</sequence>
<evidence type="ECO:0000313" key="8">
    <source>
        <dbReference type="EMBL" id="RVQ69606.1"/>
    </source>
</evidence>
<feature type="transmembrane region" description="Helical" evidence="7">
    <location>
        <begin position="338"/>
        <end position="359"/>
    </location>
</feature>
<feature type="transmembrane region" description="Helical" evidence="7">
    <location>
        <begin position="108"/>
        <end position="125"/>
    </location>
</feature>
<keyword evidence="5 7" id="KW-0472">Membrane</keyword>
<evidence type="ECO:0000256" key="1">
    <source>
        <dbReference type="ARBA" id="ARBA00004141"/>
    </source>
</evidence>
<evidence type="ECO:0000256" key="4">
    <source>
        <dbReference type="ARBA" id="ARBA00022989"/>
    </source>
</evidence>
<evidence type="ECO:0000256" key="7">
    <source>
        <dbReference type="SAM" id="Phobius"/>
    </source>
</evidence>
<evidence type="ECO:0000256" key="6">
    <source>
        <dbReference type="SAM" id="MobiDB-lite"/>
    </source>
</evidence>
<protein>
    <submittedName>
        <fullName evidence="8">AI-2E family transporter</fullName>
    </submittedName>
</protein>
<name>A0A437H215_9SPHN</name>
<dbReference type="GO" id="GO:0016020">
    <property type="term" value="C:membrane"/>
    <property type="evidence" value="ECO:0007669"/>
    <property type="project" value="UniProtKB-SubCell"/>
</dbReference>
<dbReference type="AlphaFoldDB" id="A0A437H215"/>
<comment type="subcellular location">
    <subcellularLocation>
        <location evidence="1">Membrane</location>
        <topology evidence="1">Multi-pass membrane protein</topology>
    </subcellularLocation>
</comment>
<keyword evidence="3 7" id="KW-0812">Transmembrane</keyword>
<comment type="similarity">
    <text evidence="2">Belongs to the autoinducer-2 exporter (AI-2E) (TC 2.A.86) family.</text>
</comment>
<dbReference type="InterPro" id="IPR002549">
    <property type="entry name" value="AI-2E-like"/>
</dbReference>